<keyword evidence="6 9" id="KW-0694">RNA-binding</keyword>
<dbReference type="PANTHER" id="PTHR46425">
    <property type="entry name" value="TRANSCRIPTION TERMINATION FACTOR RHO"/>
    <property type="match status" value="1"/>
</dbReference>
<comment type="caution">
    <text evidence="13">The sequence shown here is derived from an EMBL/GenBank/DDBJ whole genome shotgun (WGS) entry which is preliminary data.</text>
</comment>
<organism evidence="13">
    <name type="scientific">OCS116 cluster bacterium</name>
    <dbReference type="NCBI Taxonomy" id="2030921"/>
    <lineage>
        <taxon>Bacteria</taxon>
        <taxon>Pseudomonadati</taxon>
        <taxon>Pseudomonadota</taxon>
        <taxon>Alphaproteobacteria</taxon>
        <taxon>OCS116 cluster</taxon>
    </lineage>
</organism>
<dbReference type="GO" id="GO:0016787">
    <property type="term" value="F:hydrolase activity"/>
    <property type="evidence" value="ECO:0007669"/>
    <property type="project" value="UniProtKB-KW"/>
</dbReference>
<feature type="binding site" evidence="9">
    <location>
        <position position="226"/>
    </location>
    <ligand>
        <name>ATP</name>
        <dbReference type="ChEBI" id="CHEBI:30616"/>
    </ligand>
</feature>
<dbReference type="GO" id="GO:0008186">
    <property type="term" value="F:ATP-dependent activity, acting on RNA"/>
    <property type="evidence" value="ECO:0007669"/>
    <property type="project" value="UniProtKB-UniRule"/>
</dbReference>
<dbReference type="Pfam" id="PF00006">
    <property type="entry name" value="ATP-synt_ab"/>
    <property type="match status" value="1"/>
</dbReference>
<dbReference type="InterPro" id="IPR012340">
    <property type="entry name" value="NA-bd_OB-fold"/>
</dbReference>
<dbReference type="PANTHER" id="PTHR46425:SF1">
    <property type="entry name" value="TRANSCRIPTION TERMINATION FACTOR RHO"/>
    <property type="match status" value="1"/>
</dbReference>
<dbReference type="InterPro" id="IPR011113">
    <property type="entry name" value="Rho_RNA-bd"/>
</dbReference>
<dbReference type="Pfam" id="PF07497">
    <property type="entry name" value="Rho_RNA_bind"/>
    <property type="match status" value="1"/>
</dbReference>
<dbReference type="PROSITE" id="PS51856">
    <property type="entry name" value="RHO_RNA_BD"/>
    <property type="match status" value="1"/>
</dbReference>
<comment type="similarity">
    <text evidence="9 11">Belongs to the Rho family.</text>
</comment>
<dbReference type="InterPro" id="IPR011129">
    <property type="entry name" value="CSD"/>
</dbReference>
<keyword evidence="4 9" id="KW-0347">Helicase</keyword>
<dbReference type="SUPFAM" id="SSF68912">
    <property type="entry name" value="Rho N-terminal domain-like"/>
    <property type="match status" value="1"/>
</dbReference>
<gene>
    <name evidence="9 13" type="primary">rho</name>
    <name evidence="13" type="ORF">COB13_15170</name>
</gene>
<evidence type="ECO:0000256" key="8">
    <source>
        <dbReference type="ARBA" id="ARBA00023163"/>
    </source>
</evidence>
<keyword evidence="7 9" id="KW-0805">Transcription regulation</keyword>
<feature type="binding site" evidence="9">
    <location>
        <begin position="183"/>
        <end position="188"/>
    </location>
    <ligand>
        <name>ATP</name>
        <dbReference type="ChEBI" id="CHEBI:30616"/>
    </ligand>
</feature>
<dbReference type="AlphaFoldDB" id="A0A2A4YSE0"/>
<dbReference type="SUPFAM" id="SSF50249">
    <property type="entry name" value="Nucleic acid-binding proteins"/>
    <property type="match status" value="1"/>
</dbReference>
<evidence type="ECO:0000256" key="9">
    <source>
        <dbReference type="HAMAP-Rule" id="MF_01884"/>
    </source>
</evidence>
<evidence type="ECO:0000313" key="13">
    <source>
        <dbReference type="EMBL" id="PCI97736.1"/>
    </source>
</evidence>
<comment type="caution">
    <text evidence="9">Lacks conserved residue(s) required for the propagation of feature annotation.</text>
</comment>
<dbReference type="InterPro" id="IPR027417">
    <property type="entry name" value="P-loop_NTPase"/>
</dbReference>
<keyword evidence="8 9" id="KW-0804">Transcription</keyword>
<comment type="subunit">
    <text evidence="9">Homohexamer. The homohexamer assembles into an open ring structure.</text>
</comment>
<feature type="domain" description="Rho RNA-BD" evidence="12">
    <location>
        <begin position="57"/>
        <end position="132"/>
    </location>
</feature>
<dbReference type="Gene3D" id="2.40.50.140">
    <property type="entry name" value="Nucleic acid-binding proteins"/>
    <property type="match status" value="1"/>
</dbReference>
<reference evidence="13" key="2">
    <citation type="journal article" date="2018" name="ISME J.">
        <title>A dynamic microbial community with high functional redundancy inhabits the cold, oxic subseafloor aquifer.</title>
        <authorList>
            <person name="Tully B.J."/>
            <person name="Wheat C.G."/>
            <person name="Glazer B.T."/>
            <person name="Huber J.A."/>
        </authorList>
    </citation>
    <scope>NUCLEOTIDE SEQUENCE</scope>
    <source>
        <strain evidence="13">NORP83</strain>
    </source>
</reference>
<dbReference type="InterPro" id="IPR000194">
    <property type="entry name" value="ATPase_F1/V1/A1_a/bsu_nucl-bd"/>
</dbReference>
<evidence type="ECO:0000256" key="11">
    <source>
        <dbReference type="PROSITE-ProRule" id="PRU01203"/>
    </source>
</evidence>
<evidence type="ECO:0000256" key="3">
    <source>
        <dbReference type="ARBA" id="ARBA00022801"/>
    </source>
</evidence>
<evidence type="ECO:0000256" key="5">
    <source>
        <dbReference type="ARBA" id="ARBA00022840"/>
    </source>
</evidence>
<comment type="function">
    <text evidence="9">Facilitates transcription termination by a mechanism that involves Rho binding to the nascent RNA, activation of Rho's RNA-dependent ATPase activity, and release of the mRNA from the DNA template.</text>
</comment>
<dbReference type="EC" id="3.6.4.-" evidence="9 10"/>
<dbReference type="SUPFAM" id="SSF52540">
    <property type="entry name" value="P-loop containing nucleoside triphosphate hydrolases"/>
    <property type="match status" value="1"/>
</dbReference>
<dbReference type="GO" id="GO:0005524">
    <property type="term" value="F:ATP binding"/>
    <property type="evidence" value="ECO:0007669"/>
    <property type="project" value="UniProtKB-UniRule"/>
</dbReference>
<dbReference type="InterPro" id="IPR036269">
    <property type="entry name" value="Rho_N_sf"/>
</dbReference>
<evidence type="ECO:0000256" key="1">
    <source>
        <dbReference type="ARBA" id="ARBA00022472"/>
    </source>
</evidence>
<evidence type="ECO:0000259" key="12">
    <source>
        <dbReference type="PROSITE" id="PS51856"/>
    </source>
</evidence>
<dbReference type="SMART" id="SM00382">
    <property type="entry name" value="AAA"/>
    <property type="match status" value="1"/>
</dbReference>
<dbReference type="InterPro" id="IPR003593">
    <property type="entry name" value="AAA+_ATPase"/>
</dbReference>
<dbReference type="InterPro" id="IPR011112">
    <property type="entry name" value="Rho-like_N"/>
</dbReference>
<keyword evidence="5 9" id="KW-0067">ATP-binding</keyword>
<keyword evidence="2 9" id="KW-0547">Nucleotide-binding</keyword>
<dbReference type="EMBL" id="NVUS01000027">
    <property type="protein sequence ID" value="PCI97736.1"/>
    <property type="molecule type" value="Genomic_DNA"/>
</dbReference>
<dbReference type="GO" id="GO:0006353">
    <property type="term" value="P:DNA-templated transcription termination"/>
    <property type="evidence" value="ECO:0007669"/>
    <property type="project" value="UniProtKB-UniRule"/>
</dbReference>
<evidence type="ECO:0000256" key="10">
    <source>
        <dbReference type="NCBIfam" id="TIGR00767"/>
    </source>
</evidence>
<dbReference type="Gene3D" id="3.40.50.300">
    <property type="entry name" value="P-loop containing nucleotide triphosphate hydrolases"/>
    <property type="match status" value="1"/>
</dbReference>
<dbReference type="Pfam" id="PF07498">
    <property type="entry name" value="Rho_N"/>
    <property type="match status" value="1"/>
</dbReference>
<accession>A0A2A4YSE0</accession>
<protein>
    <recommendedName>
        <fullName evidence="9 10">Transcription termination factor Rho</fullName>
        <ecNumber evidence="9 10">3.6.4.-</ecNumber>
    </recommendedName>
    <alternativeName>
        <fullName evidence="9">ATP-dependent helicase Rho</fullName>
    </alternativeName>
</protein>
<dbReference type="NCBIfam" id="TIGR00767">
    <property type="entry name" value="rho"/>
    <property type="match status" value="1"/>
</dbReference>
<evidence type="ECO:0000256" key="7">
    <source>
        <dbReference type="ARBA" id="ARBA00023015"/>
    </source>
</evidence>
<name>A0A2A4YSE0_9PROT</name>
<proteinExistence type="inferred from homology"/>
<dbReference type="CDD" id="cd04459">
    <property type="entry name" value="Rho_CSD"/>
    <property type="match status" value="1"/>
</dbReference>
<evidence type="ECO:0000256" key="2">
    <source>
        <dbReference type="ARBA" id="ARBA00022741"/>
    </source>
</evidence>
<dbReference type="SMART" id="SM00959">
    <property type="entry name" value="Rho_N"/>
    <property type="match status" value="1"/>
</dbReference>
<reference key="1">
    <citation type="submission" date="2017-08" db="EMBL/GenBank/DDBJ databases">
        <title>A dynamic microbial community with high functional redundancy inhabits the cold, oxic subseafloor aquifer.</title>
        <authorList>
            <person name="Tully B.J."/>
            <person name="Wheat C.G."/>
            <person name="Glazer B.T."/>
            <person name="Huber J.A."/>
        </authorList>
    </citation>
    <scope>NUCLEOTIDE SEQUENCE [LARGE SCALE GENOMIC DNA]</scope>
</reference>
<evidence type="ECO:0000256" key="4">
    <source>
        <dbReference type="ARBA" id="ARBA00022806"/>
    </source>
</evidence>
<dbReference type="InterPro" id="IPR004665">
    <property type="entry name" value="Term_rho"/>
</dbReference>
<dbReference type="GO" id="GO:0004386">
    <property type="term" value="F:helicase activity"/>
    <property type="evidence" value="ECO:0007669"/>
    <property type="project" value="UniProtKB-UniRule"/>
</dbReference>
<dbReference type="CDD" id="cd01128">
    <property type="entry name" value="rho_factor_C"/>
    <property type="match status" value="1"/>
</dbReference>
<dbReference type="FunFam" id="3.40.50.300:FF:000072">
    <property type="entry name" value="Transcription termination factor Rho"/>
    <property type="match status" value="1"/>
</dbReference>
<dbReference type="GO" id="GO:0005829">
    <property type="term" value="C:cytosol"/>
    <property type="evidence" value="ECO:0007669"/>
    <property type="project" value="UniProtKB-ARBA"/>
</dbReference>
<dbReference type="NCBIfam" id="NF006886">
    <property type="entry name" value="PRK09376.1"/>
    <property type="match status" value="1"/>
</dbReference>
<dbReference type="SMART" id="SM00357">
    <property type="entry name" value="CSP"/>
    <property type="match status" value="1"/>
</dbReference>
<dbReference type="GO" id="GO:0003723">
    <property type="term" value="F:RNA binding"/>
    <property type="evidence" value="ECO:0007669"/>
    <property type="project" value="UniProtKB-UniRule"/>
</dbReference>
<evidence type="ECO:0000256" key="6">
    <source>
        <dbReference type="ARBA" id="ARBA00022884"/>
    </source>
</evidence>
<keyword evidence="1 9" id="KW-0806">Transcription termination</keyword>
<keyword evidence="3 9" id="KW-0378">Hydrolase</keyword>
<dbReference type="HAMAP" id="MF_01884">
    <property type="entry name" value="Rho"/>
    <property type="match status" value="1"/>
</dbReference>
<dbReference type="InterPro" id="IPR041703">
    <property type="entry name" value="Rho_factor_ATP-bd"/>
</dbReference>
<sequence>MSETPVTDVIKLRDLKKKSPTELIEISTEFDIESASAMRKQELMFAILKSKAENGTIIIGEGVVEVLQDGFGFLRSPDANYLPGPDDIYVSPSQVRKFGFKTGDTVEGEIKAPGEDERYFALLKVISINFESPEKAKQKTHFDNLTPLYPEDRFNMEIKYAVGERPKDTDITSRVIDIVSPMGKGQRGLIVAPPFTGKTMMLQNIAHSITTNHPECFLIVLLIDERPEEVTDMKRSVKGEVISSTFDEPASRHVQVAEMVIEKAKRLVEHGRDVVILLDSITRLGRAYNTVVPSSGKVLTGGVDANALQRPKRFFGAARNIEHGGSLTIIATALIDTGSRMDEVIFEEFKGTGNSEIVLDRKISEKRTYPAIDIKKSSTRKEELLTDPVKLKKSFVLRRILNPMNTIDAIEFLIDKLEKTKDNDEFFDSMNT</sequence>